<evidence type="ECO:0000313" key="2">
    <source>
        <dbReference type="EMBL" id="KAH3857165.1"/>
    </source>
</evidence>
<comment type="caution">
    <text evidence="2">The sequence shown here is derived from an EMBL/GenBank/DDBJ whole genome shotgun (WGS) entry which is preliminary data.</text>
</comment>
<keyword evidence="1" id="KW-0732">Signal</keyword>
<evidence type="ECO:0000256" key="1">
    <source>
        <dbReference type="SAM" id="SignalP"/>
    </source>
</evidence>
<sequence length="111" mass="12418">MLAVGLTMAVVHLILLTIILTMAKTVTLASLSGPSEVPKEKAPTDWKFCLFCQLKTNEPLTDPANNYEKSYDTNRTYQELARRIHTLSDLNSLTSYVDVNRMDNGDGIEKI</sequence>
<dbReference type="EMBL" id="JAIWYP010000003">
    <property type="protein sequence ID" value="KAH3857165.1"/>
    <property type="molecule type" value="Genomic_DNA"/>
</dbReference>
<proteinExistence type="predicted"/>
<gene>
    <name evidence="2" type="ORF">DPMN_099765</name>
</gene>
<accession>A0A9D4LEN0</accession>
<protein>
    <submittedName>
        <fullName evidence="2">Uncharacterized protein</fullName>
    </submittedName>
</protein>
<reference evidence="2" key="2">
    <citation type="submission" date="2020-11" db="EMBL/GenBank/DDBJ databases">
        <authorList>
            <person name="McCartney M.A."/>
            <person name="Auch B."/>
            <person name="Kono T."/>
            <person name="Mallez S."/>
            <person name="Becker A."/>
            <person name="Gohl D.M."/>
            <person name="Silverstein K.A.T."/>
            <person name="Koren S."/>
            <person name="Bechman K.B."/>
            <person name="Herman A."/>
            <person name="Abrahante J.E."/>
            <person name="Garbe J."/>
        </authorList>
    </citation>
    <scope>NUCLEOTIDE SEQUENCE</scope>
    <source>
        <strain evidence="2">Duluth1</strain>
        <tissue evidence="2">Whole animal</tissue>
    </source>
</reference>
<keyword evidence="3" id="KW-1185">Reference proteome</keyword>
<organism evidence="2 3">
    <name type="scientific">Dreissena polymorpha</name>
    <name type="common">Zebra mussel</name>
    <name type="synonym">Mytilus polymorpha</name>
    <dbReference type="NCBI Taxonomy" id="45954"/>
    <lineage>
        <taxon>Eukaryota</taxon>
        <taxon>Metazoa</taxon>
        <taxon>Spiralia</taxon>
        <taxon>Lophotrochozoa</taxon>
        <taxon>Mollusca</taxon>
        <taxon>Bivalvia</taxon>
        <taxon>Autobranchia</taxon>
        <taxon>Heteroconchia</taxon>
        <taxon>Euheterodonta</taxon>
        <taxon>Imparidentia</taxon>
        <taxon>Neoheterodontei</taxon>
        <taxon>Myida</taxon>
        <taxon>Dreissenoidea</taxon>
        <taxon>Dreissenidae</taxon>
        <taxon>Dreissena</taxon>
    </lineage>
</organism>
<feature type="chain" id="PRO_5039016619" evidence="1">
    <location>
        <begin position="24"/>
        <end position="111"/>
    </location>
</feature>
<dbReference type="AlphaFoldDB" id="A0A9D4LEN0"/>
<dbReference type="Proteomes" id="UP000828390">
    <property type="component" value="Unassembled WGS sequence"/>
</dbReference>
<name>A0A9D4LEN0_DREPO</name>
<evidence type="ECO:0000313" key="3">
    <source>
        <dbReference type="Proteomes" id="UP000828390"/>
    </source>
</evidence>
<reference evidence="2" key="1">
    <citation type="journal article" date="2019" name="bioRxiv">
        <title>The Genome of the Zebra Mussel, Dreissena polymorpha: A Resource for Invasive Species Research.</title>
        <authorList>
            <person name="McCartney M.A."/>
            <person name="Auch B."/>
            <person name="Kono T."/>
            <person name="Mallez S."/>
            <person name="Zhang Y."/>
            <person name="Obille A."/>
            <person name="Becker A."/>
            <person name="Abrahante J.E."/>
            <person name="Garbe J."/>
            <person name="Badalamenti J.P."/>
            <person name="Herman A."/>
            <person name="Mangelson H."/>
            <person name="Liachko I."/>
            <person name="Sullivan S."/>
            <person name="Sone E.D."/>
            <person name="Koren S."/>
            <person name="Silverstein K.A.T."/>
            <person name="Beckman K.B."/>
            <person name="Gohl D.M."/>
        </authorList>
    </citation>
    <scope>NUCLEOTIDE SEQUENCE</scope>
    <source>
        <strain evidence="2">Duluth1</strain>
        <tissue evidence="2">Whole animal</tissue>
    </source>
</reference>
<feature type="signal peptide" evidence="1">
    <location>
        <begin position="1"/>
        <end position="23"/>
    </location>
</feature>